<organism evidence="2">
    <name type="scientific">Rhipicephalus appendiculatus</name>
    <name type="common">Brown ear tick</name>
    <dbReference type="NCBI Taxonomy" id="34631"/>
    <lineage>
        <taxon>Eukaryota</taxon>
        <taxon>Metazoa</taxon>
        <taxon>Ecdysozoa</taxon>
        <taxon>Arthropoda</taxon>
        <taxon>Chelicerata</taxon>
        <taxon>Arachnida</taxon>
        <taxon>Acari</taxon>
        <taxon>Parasitiformes</taxon>
        <taxon>Ixodida</taxon>
        <taxon>Ixodoidea</taxon>
        <taxon>Ixodidae</taxon>
        <taxon>Rhipicephalinae</taxon>
        <taxon>Rhipicephalus</taxon>
        <taxon>Rhipicephalus</taxon>
    </lineage>
</organism>
<name>A0A131Z8S0_RHIAP</name>
<accession>A0A131Z8S0</accession>
<evidence type="ECO:0000313" key="2">
    <source>
        <dbReference type="EMBL" id="JAP87749.1"/>
    </source>
</evidence>
<feature type="non-terminal residue" evidence="2">
    <location>
        <position position="1"/>
    </location>
</feature>
<feature type="compositionally biased region" description="Basic and acidic residues" evidence="1">
    <location>
        <begin position="7"/>
        <end position="22"/>
    </location>
</feature>
<sequence>PTSRRLKSVERSTPDDMSKRTENPATAAAALLLLLLVQLSTHWTPVKSQGILTEEEAAYFAPSAKQRKPRDPLVELLREQLPHTRTIAGSGGTFSINETVRGTAYSGHVSVQKGHLHGLATVSRSAKSCGHRKLQLLWPRVTATFKFRASVNGVRVLGLATVYLLPATVRLPLDVDGMPAGSYRVDAVKASSFSLSSLKGFTHLVGHMSRRLTYESQAALRSFLTGEGRKVLDVTLRKLYNEATPGTALVC</sequence>
<evidence type="ECO:0000256" key="1">
    <source>
        <dbReference type="SAM" id="MobiDB-lite"/>
    </source>
</evidence>
<protein>
    <submittedName>
        <fullName evidence="2">Uncharacterized protein</fullName>
    </submittedName>
</protein>
<feature type="region of interest" description="Disordered" evidence="1">
    <location>
        <begin position="1"/>
        <end position="22"/>
    </location>
</feature>
<reference evidence="2" key="1">
    <citation type="journal article" date="2016" name="Ticks Tick Borne Dis.">
        <title>De novo assembly and annotation of the salivary gland transcriptome of Rhipicephalus appendiculatus male and female ticks during blood feeding.</title>
        <authorList>
            <person name="de Castro M.H."/>
            <person name="de Klerk D."/>
            <person name="Pienaar R."/>
            <person name="Latif A.A."/>
            <person name="Rees D.J."/>
            <person name="Mans B.J."/>
        </authorList>
    </citation>
    <scope>NUCLEOTIDE SEQUENCE</scope>
    <source>
        <tissue evidence="2">Salivary glands</tissue>
    </source>
</reference>
<dbReference type="AlphaFoldDB" id="A0A131Z8S0"/>
<dbReference type="EMBL" id="GEDV01000808">
    <property type="protein sequence ID" value="JAP87749.1"/>
    <property type="molecule type" value="Transcribed_RNA"/>
</dbReference>
<proteinExistence type="predicted"/>